<evidence type="ECO:0000313" key="2">
    <source>
        <dbReference type="EMBL" id="AZG73682.1"/>
    </source>
</evidence>
<dbReference type="Pfam" id="PF03966">
    <property type="entry name" value="Trm112p"/>
    <property type="match status" value="1"/>
</dbReference>
<dbReference type="Gene3D" id="2.20.25.10">
    <property type="match status" value="1"/>
</dbReference>
<dbReference type="KEGG" id="slj:EGC82_13475"/>
<reference evidence="3" key="1">
    <citation type="submission" date="2018-11" db="EMBL/GenBank/DDBJ databases">
        <title>Shewanella sp. M2.</title>
        <authorList>
            <person name="Hwang Y.J."/>
            <person name="Hwang C.Y."/>
        </authorList>
    </citation>
    <scope>NUCLEOTIDE SEQUENCE [LARGE SCALE GENOMIC DNA]</scope>
    <source>
        <strain evidence="3">LMG 19866</strain>
    </source>
</reference>
<organism evidence="2 3">
    <name type="scientific">Shewanella livingstonensis</name>
    <dbReference type="NCBI Taxonomy" id="150120"/>
    <lineage>
        <taxon>Bacteria</taxon>
        <taxon>Pseudomonadati</taxon>
        <taxon>Pseudomonadota</taxon>
        <taxon>Gammaproteobacteria</taxon>
        <taxon>Alteromonadales</taxon>
        <taxon>Shewanellaceae</taxon>
        <taxon>Shewanella</taxon>
    </lineage>
</organism>
<dbReference type="Proteomes" id="UP000278035">
    <property type="component" value="Chromosome"/>
</dbReference>
<dbReference type="OrthoDB" id="9812205at2"/>
<protein>
    <recommendedName>
        <fullName evidence="1">UPF0434 protein EGC82_13475</fullName>
    </recommendedName>
</protein>
<sequence>MAFDKKLLEIVACPICKGQLEYDKESQQLICKFDKLAYPITEGIPVLLENRATSLVTE</sequence>
<dbReference type="GO" id="GO:0005829">
    <property type="term" value="C:cytosol"/>
    <property type="evidence" value="ECO:0007669"/>
    <property type="project" value="TreeGrafter"/>
</dbReference>
<dbReference type="SUPFAM" id="SSF158997">
    <property type="entry name" value="Trm112p-like"/>
    <property type="match status" value="1"/>
</dbReference>
<dbReference type="RefSeq" id="WP_124731220.1">
    <property type="nucleotide sequence ID" value="NZ_CBCSKC010000036.1"/>
</dbReference>
<comment type="similarity">
    <text evidence="1">Belongs to the UPF0434 family.</text>
</comment>
<dbReference type="EMBL" id="CP034015">
    <property type="protein sequence ID" value="AZG73682.1"/>
    <property type="molecule type" value="Genomic_DNA"/>
</dbReference>
<dbReference type="FunFam" id="2.20.25.10:FF:000002">
    <property type="entry name" value="UPF0434 protein YcaR"/>
    <property type="match status" value="1"/>
</dbReference>
<dbReference type="PANTHER" id="PTHR33505">
    <property type="entry name" value="ZGC:162634"/>
    <property type="match status" value="1"/>
</dbReference>
<dbReference type="HAMAP" id="MF_01187">
    <property type="entry name" value="UPF0434"/>
    <property type="match status" value="1"/>
</dbReference>
<name>A0A3G8LXQ8_9GAMM</name>
<dbReference type="InterPro" id="IPR005651">
    <property type="entry name" value="Trm112-like"/>
</dbReference>
<evidence type="ECO:0000256" key="1">
    <source>
        <dbReference type="HAMAP-Rule" id="MF_01187"/>
    </source>
</evidence>
<proteinExistence type="inferred from homology"/>
<evidence type="ECO:0000313" key="3">
    <source>
        <dbReference type="Proteomes" id="UP000278035"/>
    </source>
</evidence>
<keyword evidence="3" id="KW-1185">Reference proteome</keyword>
<accession>A0A3G8LXQ8</accession>
<dbReference type="PANTHER" id="PTHR33505:SF4">
    <property type="entry name" value="PROTEIN PREY, MITOCHONDRIAL"/>
    <property type="match status" value="1"/>
</dbReference>
<dbReference type="AlphaFoldDB" id="A0A3G8LXQ8"/>
<gene>
    <name evidence="2" type="ORF">EGC82_13475</name>
</gene>